<dbReference type="Proteomes" id="UP000441523">
    <property type="component" value="Unassembled WGS sequence"/>
</dbReference>
<feature type="transmembrane region" description="Helical" evidence="1">
    <location>
        <begin position="12"/>
        <end position="30"/>
    </location>
</feature>
<accession>A0A6N6MT80</accession>
<feature type="transmembrane region" description="Helical" evidence="1">
    <location>
        <begin position="242"/>
        <end position="260"/>
    </location>
</feature>
<evidence type="ECO:0000256" key="1">
    <source>
        <dbReference type="SAM" id="Phobius"/>
    </source>
</evidence>
<feature type="transmembrane region" description="Helical" evidence="1">
    <location>
        <begin position="131"/>
        <end position="153"/>
    </location>
</feature>
<feature type="transmembrane region" description="Helical" evidence="1">
    <location>
        <begin position="191"/>
        <end position="209"/>
    </location>
</feature>
<dbReference type="AlphaFoldDB" id="A0A6N6MT80"/>
<dbReference type="PANTHER" id="PTHR23028">
    <property type="entry name" value="ACETYLTRANSFERASE"/>
    <property type="match status" value="1"/>
</dbReference>
<evidence type="ECO:0000313" key="3">
    <source>
        <dbReference type="EMBL" id="KAB1075088.1"/>
    </source>
</evidence>
<feature type="transmembrane region" description="Helical" evidence="1">
    <location>
        <begin position="90"/>
        <end position="111"/>
    </location>
</feature>
<feature type="domain" description="Acyltransferase 3" evidence="2">
    <location>
        <begin position="12"/>
        <end position="321"/>
    </location>
</feature>
<proteinExistence type="predicted"/>
<keyword evidence="3" id="KW-0012">Acyltransferase</keyword>
<dbReference type="InterPro" id="IPR002656">
    <property type="entry name" value="Acyl_transf_3_dom"/>
</dbReference>
<feature type="transmembrane region" description="Helical" evidence="1">
    <location>
        <begin position="306"/>
        <end position="328"/>
    </location>
</feature>
<keyword evidence="1" id="KW-1133">Transmembrane helix</keyword>
<feature type="transmembrane region" description="Helical" evidence="1">
    <location>
        <begin position="216"/>
        <end position="236"/>
    </location>
</feature>
<dbReference type="Pfam" id="PF01757">
    <property type="entry name" value="Acyl_transf_3"/>
    <property type="match status" value="1"/>
</dbReference>
<keyword evidence="4" id="KW-1185">Reference proteome</keyword>
<name>A0A6N6MT80_9HYPH</name>
<sequence length="351" mass="37527">MTGRRDRVITVLQAGRAVAALSIVAYHAAIATRDYAQALPEAAFFAFERGAFGVDFFFVLSGFIILHAHRDDPAGAAAARAYAVKRLMRIYVPYWPVALAMIGLYLVLPQVSGSQRSWSLVTSLTLLPTGAPPALAAAWTLVHEMMFYALFLLSYFVRGFAWIVAAWVGLILAGIWLGLETSYAAPTWLSLFAPINAEFVAGMLAALAVRRASPAWAGPALVIGLAALVAFFALGTDPAGPARMGFGFAVAVLVAGAVWLERAGSLAAPGWMILLGDASYAIYLVHNPVASLGARIAGRFEALRPWPVSLALCILLGVGFGLAYHLAFERPALAFLRRRQARGRSLAQAPR</sequence>
<dbReference type="EMBL" id="VZZJ01000003">
    <property type="protein sequence ID" value="KAB1075088.1"/>
    <property type="molecule type" value="Genomic_DNA"/>
</dbReference>
<dbReference type="GO" id="GO:0016747">
    <property type="term" value="F:acyltransferase activity, transferring groups other than amino-acyl groups"/>
    <property type="evidence" value="ECO:0007669"/>
    <property type="project" value="InterPro"/>
</dbReference>
<organism evidence="3 4">
    <name type="scientific">Methylobacterium planeticum</name>
    <dbReference type="NCBI Taxonomy" id="2615211"/>
    <lineage>
        <taxon>Bacteria</taxon>
        <taxon>Pseudomonadati</taxon>
        <taxon>Pseudomonadota</taxon>
        <taxon>Alphaproteobacteria</taxon>
        <taxon>Hyphomicrobiales</taxon>
        <taxon>Methylobacteriaceae</taxon>
        <taxon>Methylobacterium</taxon>
    </lineage>
</organism>
<keyword evidence="1" id="KW-0472">Membrane</keyword>
<keyword evidence="1" id="KW-0812">Transmembrane</keyword>
<dbReference type="PANTHER" id="PTHR23028:SF131">
    <property type="entry name" value="BLR2367 PROTEIN"/>
    <property type="match status" value="1"/>
</dbReference>
<feature type="transmembrane region" description="Helical" evidence="1">
    <location>
        <begin position="160"/>
        <end position="179"/>
    </location>
</feature>
<feature type="transmembrane region" description="Helical" evidence="1">
    <location>
        <begin position="267"/>
        <end position="286"/>
    </location>
</feature>
<keyword evidence="3" id="KW-0808">Transferase</keyword>
<evidence type="ECO:0000259" key="2">
    <source>
        <dbReference type="Pfam" id="PF01757"/>
    </source>
</evidence>
<evidence type="ECO:0000313" key="4">
    <source>
        <dbReference type="Proteomes" id="UP000441523"/>
    </source>
</evidence>
<dbReference type="RefSeq" id="WP_150961960.1">
    <property type="nucleotide sequence ID" value="NZ_VZZJ01000003.1"/>
</dbReference>
<gene>
    <name evidence="3" type="ORF">F6X51_04145</name>
</gene>
<dbReference type="GO" id="GO:0000271">
    <property type="term" value="P:polysaccharide biosynthetic process"/>
    <property type="evidence" value="ECO:0007669"/>
    <property type="project" value="TreeGrafter"/>
</dbReference>
<dbReference type="InterPro" id="IPR050879">
    <property type="entry name" value="Acyltransferase_3"/>
</dbReference>
<protein>
    <submittedName>
        <fullName evidence="3">Acyltransferase</fullName>
    </submittedName>
</protein>
<feature type="transmembrane region" description="Helical" evidence="1">
    <location>
        <begin position="50"/>
        <end position="69"/>
    </location>
</feature>
<comment type="caution">
    <text evidence="3">The sequence shown here is derived from an EMBL/GenBank/DDBJ whole genome shotgun (WGS) entry which is preliminary data.</text>
</comment>
<reference evidence="3 4" key="1">
    <citation type="submission" date="2019-09" db="EMBL/GenBank/DDBJ databases">
        <title>YIM 132548 draft genome.</title>
        <authorList>
            <person name="Jiang L."/>
        </authorList>
    </citation>
    <scope>NUCLEOTIDE SEQUENCE [LARGE SCALE GENOMIC DNA]</scope>
    <source>
        <strain evidence="3 4">YIM 132548</strain>
    </source>
</reference>
<dbReference type="GO" id="GO:0016020">
    <property type="term" value="C:membrane"/>
    <property type="evidence" value="ECO:0007669"/>
    <property type="project" value="TreeGrafter"/>
</dbReference>